<sequence length="857" mass="91253">MASSLSLVFSLRTVFVSFASLFVQLILLTRNGITANGTGSCTEIWTNVVSLDDQWRSVYNDQTSAKEHCDEGNLKLDTWYSFSKTEDNEIPTECVKNHACGTRVGMWLDLSGQPITEDGSIVQAHLCGAYNVLGKYDCCVLRTPVSVKKCSGKSIYKLHKSIDRCSVAVCTQGINETLNDTVKAVAGAIYTEDTSTGTTNLLVTEASTSGLEMSETSSIGETTNQASSGDTANTATSDGNNTETSSVDFTSDVSSNGTIDTSSVDVTSEVSSDRTTTETAPVDVTNQSSSVDGSTKVSSDETSIEPPSTGTTNETSTDGALPVGSSEGLTSKASSDGTTIAANNEGTTIKMTSDFETTQTSSVSSFSSNEISDSVIAEESTTDHAISSKEASGTFYESTESPSYSSSTPATSFSDESQSDSTDSTAEVSSESTSEMTSGVTGALQDSTLYMSTDDIAPQKFIQPSTTETETSTTDIPPPMPAENESTDKTSPETIVSTQYESDVTENFTFLGETSKQASESPLPVSAGEISTDIPEMSSTQESSTGMDLLTTNDSIPSSSEASSTDQSGDEKAPETEPTSGVISTSTTTTQGVITSIMPTKASTEKSTTSSIHDVIMVEHIKLIFRSPAPNVTINLVHLMTSFFRRAENDSIHRNMKAFFNMTIPSEYNETCYLNRTCVMVKITSSGGEGITNVFDRLDLTAFLDKNASYKLIGYCRISEKCEHKEETPKVQASQTSFEKNAPIFITVIALCVVCLAVIIVGVICTRVWRRGTYHAGDNVERAGTAEDDHHHVTATPSPFTDEQIMKDELVTSKPDIAEKGSSNGSALDGGESTWVIPLDDAPAPEVPPINCEDTKL</sequence>
<organism evidence="6 7">
    <name type="scientific">Biomphalaria glabrata</name>
    <name type="common">Bloodfluke planorb</name>
    <name type="synonym">Freshwater snail</name>
    <dbReference type="NCBI Taxonomy" id="6526"/>
    <lineage>
        <taxon>Eukaryota</taxon>
        <taxon>Metazoa</taxon>
        <taxon>Spiralia</taxon>
        <taxon>Lophotrochozoa</taxon>
        <taxon>Mollusca</taxon>
        <taxon>Gastropoda</taxon>
        <taxon>Heterobranchia</taxon>
        <taxon>Euthyneura</taxon>
        <taxon>Panpulmonata</taxon>
        <taxon>Hygrophila</taxon>
        <taxon>Lymnaeoidea</taxon>
        <taxon>Planorbidae</taxon>
        <taxon>Biomphalaria</taxon>
    </lineage>
</organism>
<protein>
    <submittedName>
        <fullName evidence="7">Uncharacterized protein LOC106077797</fullName>
    </submittedName>
</protein>
<evidence type="ECO:0000256" key="3">
    <source>
        <dbReference type="SAM" id="MobiDB-lite"/>
    </source>
</evidence>
<proteinExistence type="predicted"/>
<feature type="compositionally biased region" description="Low complexity" evidence="3">
    <location>
        <begin position="579"/>
        <end position="593"/>
    </location>
</feature>
<feature type="domain" description="UMOD/GP2/OIT3-like D8C" evidence="5">
    <location>
        <begin position="87"/>
        <end position="170"/>
    </location>
</feature>
<evidence type="ECO:0000256" key="4">
    <source>
        <dbReference type="SAM" id="Phobius"/>
    </source>
</evidence>
<feature type="compositionally biased region" description="Low complexity" evidence="3">
    <location>
        <begin position="244"/>
        <end position="270"/>
    </location>
</feature>
<dbReference type="InterPro" id="IPR057774">
    <property type="entry name" value="D8C_UMOD/GP2/OIT3-like"/>
</dbReference>
<dbReference type="RefSeq" id="XP_055882423.1">
    <property type="nucleotide sequence ID" value="XM_056026448.1"/>
</dbReference>
<evidence type="ECO:0000313" key="6">
    <source>
        <dbReference type="Proteomes" id="UP001165740"/>
    </source>
</evidence>
<dbReference type="OMA" id="EDENGWI"/>
<evidence type="ECO:0000256" key="1">
    <source>
        <dbReference type="ARBA" id="ARBA00022729"/>
    </source>
</evidence>
<dbReference type="GeneID" id="106077797"/>
<keyword evidence="4" id="KW-0472">Membrane</keyword>
<gene>
    <name evidence="7" type="primary">LOC106077797</name>
</gene>
<feature type="transmembrane region" description="Helical" evidence="4">
    <location>
        <begin position="744"/>
        <end position="765"/>
    </location>
</feature>
<keyword evidence="4" id="KW-1133">Transmembrane helix</keyword>
<feature type="compositionally biased region" description="Low complexity" evidence="3">
    <location>
        <begin position="288"/>
        <end position="297"/>
    </location>
</feature>
<feature type="region of interest" description="Disordered" evidence="3">
    <location>
        <begin position="513"/>
        <end position="593"/>
    </location>
</feature>
<evidence type="ECO:0000313" key="7">
    <source>
        <dbReference type="RefSeq" id="XP_055882423.1"/>
    </source>
</evidence>
<accession>A0A9W3A5G8</accession>
<keyword evidence="2" id="KW-1015">Disulfide bond</keyword>
<feature type="compositionally biased region" description="Low complexity" evidence="3">
    <location>
        <begin position="465"/>
        <end position="474"/>
    </location>
</feature>
<feature type="compositionally biased region" description="Polar residues" evidence="3">
    <location>
        <begin position="327"/>
        <end position="360"/>
    </location>
</feature>
<name>A0A9W3A5G8_BIOGL</name>
<keyword evidence="1" id="KW-0732">Signal</keyword>
<evidence type="ECO:0000259" key="5">
    <source>
        <dbReference type="Pfam" id="PF23283"/>
    </source>
</evidence>
<keyword evidence="4" id="KW-0812">Transmembrane</keyword>
<feature type="compositionally biased region" description="Polar residues" evidence="3">
    <location>
        <begin position="305"/>
        <end position="318"/>
    </location>
</feature>
<feature type="compositionally biased region" description="Low complexity" evidence="3">
    <location>
        <begin position="394"/>
        <end position="442"/>
    </location>
</feature>
<keyword evidence="6" id="KW-1185">Reference proteome</keyword>
<dbReference type="OrthoDB" id="382013at2759"/>
<dbReference type="AlphaFoldDB" id="A0A9W3A5G8"/>
<feature type="compositionally biased region" description="Polar residues" evidence="3">
    <location>
        <begin position="208"/>
        <end position="243"/>
    </location>
</feature>
<feature type="region of interest" description="Disordered" evidence="3">
    <location>
        <begin position="816"/>
        <end position="857"/>
    </location>
</feature>
<feature type="compositionally biased region" description="Low complexity" evidence="3">
    <location>
        <begin position="361"/>
        <end position="374"/>
    </location>
</feature>
<dbReference type="Pfam" id="PF23283">
    <property type="entry name" value="D8C_UMOD"/>
    <property type="match status" value="1"/>
</dbReference>
<feature type="region of interest" description="Disordered" evidence="3">
    <location>
        <begin position="208"/>
        <end position="495"/>
    </location>
</feature>
<evidence type="ECO:0000256" key="2">
    <source>
        <dbReference type="ARBA" id="ARBA00023157"/>
    </source>
</evidence>
<dbReference type="Proteomes" id="UP001165740">
    <property type="component" value="Chromosome 4"/>
</dbReference>
<feature type="compositionally biased region" description="Polar residues" evidence="3">
    <location>
        <begin position="537"/>
        <end position="567"/>
    </location>
</feature>
<reference evidence="7" key="1">
    <citation type="submission" date="2025-08" db="UniProtKB">
        <authorList>
            <consortium name="RefSeq"/>
        </authorList>
    </citation>
    <scope>IDENTIFICATION</scope>
</reference>